<feature type="transmembrane region" description="Helical" evidence="6">
    <location>
        <begin position="85"/>
        <end position="104"/>
    </location>
</feature>
<evidence type="ECO:0000256" key="1">
    <source>
        <dbReference type="ARBA" id="ARBA00004141"/>
    </source>
</evidence>
<feature type="transmembrane region" description="Helical" evidence="6">
    <location>
        <begin position="110"/>
        <end position="132"/>
    </location>
</feature>
<feature type="compositionally biased region" description="Polar residues" evidence="5">
    <location>
        <begin position="1"/>
        <end position="20"/>
    </location>
</feature>
<comment type="subcellular location">
    <subcellularLocation>
        <location evidence="1">Membrane</location>
        <topology evidence="1">Multi-pass membrane protein</topology>
    </subcellularLocation>
</comment>
<feature type="domain" description="Major facilitator superfamily (MFS) profile" evidence="7">
    <location>
        <begin position="77"/>
        <end position="504"/>
    </location>
</feature>
<dbReference type="InterPro" id="IPR036259">
    <property type="entry name" value="MFS_trans_sf"/>
</dbReference>
<protein>
    <submittedName>
        <fullName evidence="8">Polyamine transporter 4</fullName>
    </submittedName>
</protein>
<sequence>MASSTYGPNFYLSSSSTSTMALPLSPRGKYMETTSDGEASDSNQQPVVEIFQTSDELDWDSPDDPDNPRNWPKWKKILHSAMPSIYAFGLTTSISTIVAGVPFIMQDFKVSRTVALLPVTFYTLGFVFGPCIASPISELYGRRWIYLSNFIMLIVFNAIAAGSNSFPVLIIFRFLAALGGSGVLAVGAATLSDIWTMQSAGRVGIFYILAPFLGPTLGPLIGAYILENRDNDWRWSIWIILCILAPLTPGFMMMQETSKDIILYQRAKKRGTLQFEKHESFLVELGKIARAMLRPLHMCAIEPLLLFMGLYTAFSFAMTFSLFGSYVYVYQNVYGFDSKQIGLCYIAVVVGYLFALITFAYFDATKYRPEVIRTGGKVAPEYRLYTALVGCWLVPIGLFWYAWTPRPSVHWIVPVMAGLPFGWGTLANFLSAMTYIVETYGTANSASAVASNGVVRFTLGAIFPLFILQVYQGVGIQWAGSIFAFISVAFIPVPWVFFFKGKALRKRSHYPTNPN</sequence>
<evidence type="ECO:0000256" key="4">
    <source>
        <dbReference type="ARBA" id="ARBA00023136"/>
    </source>
</evidence>
<feature type="transmembrane region" description="Helical" evidence="6">
    <location>
        <begin position="409"/>
        <end position="437"/>
    </location>
</feature>
<keyword evidence="3 6" id="KW-1133">Transmembrane helix</keyword>
<dbReference type="SUPFAM" id="SSF103473">
    <property type="entry name" value="MFS general substrate transporter"/>
    <property type="match status" value="1"/>
</dbReference>
<feature type="compositionally biased region" description="Polar residues" evidence="5">
    <location>
        <begin position="32"/>
        <end position="46"/>
    </location>
</feature>
<dbReference type="InterPro" id="IPR005829">
    <property type="entry name" value="Sugar_transporter_CS"/>
</dbReference>
<dbReference type="Gene3D" id="1.20.1250.20">
    <property type="entry name" value="MFS general substrate transporter like domains"/>
    <property type="match status" value="1"/>
</dbReference>
<accession>A0AAN7BIF1</accession>
<dbReference type="PANTHER" id="PTHR23502">
    <property type="entry name" value="MAJOR FACILITATOR SUPERFAMILY"/>
    <property type="match status" value="1"/>
</dbReference>
<dbReference type="PROSITE" id="PS50850">
    <property type="entry name" value="MFS"/>
    <property type="match status" value="1"/>
</dbReference>
<feature type="transmembrane region" description="Helical" evidence="6">
    <location>
        <begin position="203"/>
        <end position="225"/>
    </location>
</feature>
<comment type="caution">
    <text evidence="8">The sequence shown here is derived from an EMBL/GenBank/DDBJ whole genome shotgun (WGS) entry which is preliminary data.</text>
</comment>
<evidence type="ECO:0000256" key="5">
    <source>
        <dbReference type="SAM" id="MobiDB-lite"/>
    </source>
</evidence>
<keyword evidence="4 6" id="KW-0472">Membrane</keyword>
<feature type="transmembrane region" description="Helical" evidence="6">
    <location>
        <begin position="237"/>
        <end position="254"/>
    </location>
</feature>
<feature type="region of interest" description="Disordered" evidence="5">
    <location>
        <begin position="1"/>
        <end position="46"/>
    </location>
</feature>
<dbReference type="GO" id="GO:0042908">
    <property type="term" value="P:xenobiotic transport"/>
    <property type="evidence" value="ECO:0007669"/>
    <property type="project" value="UniProtKB-ARBA"/>
</dbReference>
<dbReference type="AlphaFoldDB" id="A0AAN7BIF1"/>
<dbReference type="GO" id="GO:0005886">
    <property type="term" value="C:plasma membrane"/>
    <property type="evidence" value="ECO:0007669"/>
    <property type="project" value="TreeGrafter"/>
</dbReference>
<feature type="transmembrane region" description="Helical" evidence="6">
    <location>
        <begin position="144"/>
        <end position="162"/>
    </location>
</feature>
<name>A0AAN7BIF1_9PEZI</name>
<gene>
    <name evidence="8" type="ORF">QBC38DRAFT_486820</name>
</gene>
<dbReference type="CDD" id="cd17323">
    <property type="entry name" value="MFS_Tpo1_MDR_like"/>
    <property type="match status" value="1"/>
</dbReference>
<reference evidence="8" key="2">
    <citation type="submission" date="2023-05" db="EMBL/GenBank/DDBJ databases">
        <authorList>
            <consortium name="Lawrence Berkeley National Laboratory"/>
            <person name="Steindorff A."/>
            <person name="Hensen N."/>
            <person name="Bonometti L."/>
            <person name="Westerberg I."/>
            <person name="Brannstrom I.O."/>
            <person name="Guillou S."/>
            <person name="Cros-Aarteil S."/>
            <person name="Calhoun S."/>
            <person name="Haridas S."/>
            <person name="Kuo A."/>
            <person name="Mondo S."/>
            <person name="Pangilinan J."/>
            <person name="Riley R."/>
            <person name="Labutti K."/>
            <person name="Andreopoulos B."/>
            <person name="Lipzen A."/>
            <person name="Chen C."/>
            <person name="Yanf M."/>
            <person name="Daum C."/>
            <person name="Ng V."/>
            <person name="Clum A."/>
            <person name="Ohm R."/>
            <person name="Martin F."/>
            <person name="Silar P."/>
            <person name="Natvig D."/>
            <person name="Lalanne C."/>
            <person name="Gautier V."/>
            <person name="Ament-Velasquez S.L."/>
            <person name="Kruys A."/>
            <person name="Hutchinson M.I."/>
            <person name="Powell A.J."/>
            <person name="Barry K."/>
            <person name="Miller A.N."/>
            <person name="Grigoriev I.V."/>
            <person name="Debuchy R."/>
            <person name="Gladieux P."/>
            <person name="Thoren M.H."/>
            <person name="Johannesson H."/>
        </authorList>
    </citation>
    <scope>NUCLEOTIDE SEQUENCE</scope>
    <source>
        <strain evidence="8">CBS 990.96</strain>
    </source>
</reference>
<dbReference type="InterPro" id="IPR020846">
    <property type="entry name" value="MFS_dom"/>
</dbReference>
<feature type="transmembrane region" description="Helical" evidence="6">
    <location>
        <begin position="449"/>
        <end position="472"/>
    </location>
</feature>
<evidence type="ECO:0000259" key="7">
    <source>
        <dbReference type="PROSITE" id="PS50850"/>
    </source>
</evidence>
<keyword evidence="2 6" id="KW-0812">Transmembrane</keyword>
<keyword evidence="9" id="KW-1185">Reference proteome</keyword>
<evidence type="ECO:0000313" key="8">
    <source>
        <dbReference type="EMBL" id="KAK4223855.1"/>
    </source>
</evidence>
<feature type="transmembrane region" description="Helical" evidence="6">
    <location>
        <begin position="168"/>
        <end position="191"/>
    </location>
</feature>
<feature type="transmembrane region" description="Helical" evidence="6">
    <location>
        <begin position="340"/>
        <end position="362"/>
    </location>
</feature>
<dbReference type="InterPro" id="IPR011701">
    <property type="entry name" value="MFS"/>
</dbReference>
<dbReference type="PANTHER" id="PTHR23502:SF182">
    <property type="entry name" value="POLYAMINE TRANSPORTER, PUTATIVE-RELATED"/>
    <property type="match status" value="1"/>
</dbReference>
<evidence type="ECO:0000256" key="2">
    <source>
        <dbReference type="ARBA" id="ARBA00022692"/>
    </source>
</evidence>
<dbReference type="Proteomes" id="UP001301958">
    <property type="component" value="Unassembled WGS sequence"/>
</dbReference>
<organism evidence="8 9">
    <name type="scientific">Podospora fimiseda</name>
    <dbReference type="NCBI Taxonomy" id="252190"/>
    <lineage>
        <taxon>Eukaryota</taxon>
        <taxon>Fungi</taxon>
        <taxon>Dikarya</taxon>
        <taxon>Ascomycota</taxon>
        <taxon>Pezizomycotina</taxon>
        <taxon>Sordariomycetes</taxon>
        <taxon>Sordariomycetidae</taxon>
        <taxon>Sordariales</taxon>
        <taxon>Podosporaceae</taxon>
        <taxon>Podospora</taxon>
    </lineage>
</organism>
<evidence type="ECO:0000313" key="9">
    <source>
        <dbReference type="Proteomes" id="UP001301958"/>
    </source>
</evidence>
<proteinExistence type="predicted"/>
<dbReference type="GO" id="GO:0000297">
    <property type="term" value="F:spermine transmembrane transporter activity"/>
    <property type="evidence" value="ECO:0007669"/>
    <property type="project" value="TreeGrafter"/>
</dbReference>
<evidence type="ECO:0000256" key="3">
    <source>
        <dbReference type="ARBA" id="ARBA00022989"/>
    </source>
</evidence>
<dbReference type="EMBL" id="MU865412">
    <property type="protein sequence ID" value="KAK4223855.1"/>
    <property type="molecule type" value="Genomic_DNA"/>
</dbReference>
<evidence type="ECO:0000256" key="6">
    <source>
        <dbReference type="SAM" id="Phobius"/>
    </source>
</evidence>
<reference evidence="8" key="1">
    <citation type="journal article" date="2023" name="Mol. Phylogenet. Evol.">
        <title>Genome-scale phylogeny and comparative genomics of the fungal order Sordariales.</title>
        <authorList>
            <person name="Hensen N."/>
            <person name="Bonometti L."/>
            <person name="Westerberg I."/>
            <person name="Brannstrom I.O."/>
            <person name="Guillou S."/>
            <person name="Cros-Aarteil S."/>
            <person name="Calhoun S."/>
            <person name="Haridas S."/>
            <person name="Kuo A."/>
            <person name="Mondo S."/>
            <person name="Pangilinan J."/>
            <person name="Riley R."/>
            <person name="LaButti K."/>
            <person name="Andreopoulos B."/>
            <person name="Lipzen A."/>
            <person name="Chen C."/>
            <person name="Yan M."/>
            <person name="Daum C."/>
            <person name="Ng V."/>
            <person name="Clum A."/>
            <person name="Steindorff A."/>
            <person name="Ohm R.A."/>
            <person name="Martin F."/>
            <person name="Silar P."/>
            <person name="Natvig D.O."/>
            <person name="Lalanne C."/>
            <person name="Gautier V."/>
            <person name="Ament-Velasquez S.L."/>
            <person name="Kruys A."/>
            <person name="Hutchinson M.I."/>
            <person name="Powell A.J."/>
            <person name="Barry K."/>
            <person name="Miller A.N."/>
            <person name="Grigoriev I.V."/>
            <person name="Debuchy R."/>
            <person name="Gladieux P."/>
            <person name="Hiltunen Thoren M."/>
            <person name="Johannesson H."/>
        </authorList>
    </citation>
    <scope>NUCLEOTIDE SEQUENCE</scope>
    <source>
        <strain evidence="8">CBS 990.96</strain>
    </source>
</reference>
<dbReference type="GO" id="GO:0015606">
    <property type="term" value="F:spermidine transmembrane transporter activity"/>
    <property type="evidence" value="ECO:0007669"/>
    <property type="project" value="TreeGrafter"/>
</dbReference>
<dbReference type="Pfam" id="PF07690">
    <property type="entry name" value="MFS_1"/>
    <property type="match status" value="1"/>
</dbReference>
<feature type="transmembrane region" description="Helical" evidence="6">
    <location>
        <begin position="382"/>
        <end position="403"/>
    </location>
</feature>
<feature type="transmembrane region" description="Helical" evidence="6">
    <location>
        <begin position="304"/>
        <end position="328"/>
    </location>
</feature>
<dbReference type="PROSITE" id="PS00216">
    <property type="entry name" value="SUGAR_TRANSPORT_1"/>
    <property type="match status" value="1"/>
</dbReference>
<dbReference type="GO" id="GO:0140115">
    <property type="term" value="P:export across plasma membrane"/>
    <property type="evidence" value="ECO:0007669"/>
    <property type="project" value="UniProtKB-ARBA"/>
</dbReference>
<feature type="transmembrane region" description="Helical" evidence="6">
    <location>
        <begin position="478"/>
        <end position="499"/>
    </location>
</feature>